<evidence type="ECO:0000313" key="2">
    <source>
        <dbReference type="EMBL" id="KAK3244678.1"/>
    </source>
</evidence>
<accession>A0AAE0BXN7</accession>
<reference evidence="2 3" key="1">
    <citation type="journal article" date="2015" name="Genome Biol. Evol.">
        <title>Comparative Genomics of a Bacterivorous Green Alga Reveals Evolutionary Causalities and Consequences of Phago-Mixotrophic Mode of Nutrition.</title>
        <authorList>
            <person name="Burns J.A."/>
            <person name="Paasch A."/>
            <person name="Narechania A."/>
            <person name="Kim E."/>
        </authorList>
    </citation>
    <scope>NUCLEOTIDE SEQUENCE [LARGE SCALE GENOMIC DNA]</scope>
    <source>
        <strain evidence="2 3">PLY_AMNH</strain>
    </source>
</reference>
<proteinExistence type="predicted"/>
<keyword evidence="3" id="KW-1185">Reference proteome</keyword>
<gene>
    <name evidence="2" type="ORF">CYMTET_45722</name>
</gene>
<evidence type="ECO:0000313" key="3">
    <source>
        <dbReference type="Proteomes" id="UP001190700"/>
    </source>
</evidence>
<comment type="caution">
    <text evidence="2">The sequence shown here is derived from an EMBL/GenBank/DDBJ whole genome shotgun (WGS) entry which is preliminary data.</text>
</comment>
<dbReference type="EMBL" id="LGRX02031570">
    <property type="protein sequence ID" value="KAK3244678.1"/>
    <property type="molecule type" value="Genomic_DNA"/>
</dbReference>
<feature type="region of interest" description="Disordered" evidence="1">
    <location>
        <begin position="1"/>
        <end position="42"/>
    </location>
</feature>
<dbReference type="AlphaFoldDB" id="A0AAE0BXN7"/>
<dbReference type="Proteomes" id="UP001190700">
    <property type="component" value="Unassembled WGS sequence"/>
</dbReference>
<evidence type="ECO:0000256" key="1">
    <source>
        <dbReference type="SAM" id="MobiDB-lite"/>
    </source>
</evidence>
<name>A0AAE0BXN7_9CHLO</name>
<sequence length="273" mass="28886">MRITIYSIPIPDTGEGPNNAGKSKQSTGKHAFSGPHSHPFKSFGIKSKNAAKIAVDTTPMSALKVDGDEGCSTPSLQSLASASVAAIFLATSVAMPQPALAIFNQGDQFTDPKEALAVFLASKRSLLALNDEIAEMSVDCPAPTFSCDMSQLLKKASGRVSGPLGRTIPTLVEELDSDPYTADDAVQAVLQAEAMLKSNNARIKVDWTGPVEMLTLANGSLEDILADIEPEDLKEAEDRVAACDETVDPRQPGPFECRLLRAVYAKALAPGIN</sequence>
<protein>
    <submittedName>
        <fullName evidence="2">Uncharacterized protein</fullName>
    </submittedName>
</protein>
<organism evidence="2 3">
    <name type="scientific">Cymbomonas tetramitiformis</name>
    <dbReference type="NCBI Taxonomy" id="36881"/>
    <lineage>
        <taxon>Eukaryota</taxon>
        <taxon>Viridiplantae</taxon>
        <taxon>Chlorophyta</taxon>
        <taxon>Pyramimonadophyceae</taxon>
        <taxon>Pyramimonadales</taxon>
        <taxon>Pyramimonadaceae</taxon>
        <taxon>Cymbomonas</taxon>
    </lineage>
</organism>